<dbReference type="PANTHER" id="PTHR30595:SF6">
    <property type="entry name" value="SCHLAFEN ALBA-2 DOMAIN-CONTAINING PROTEIN"/>
    <property type="match status" value="1"/>
</dbReference>
<dbReference type="Pfam" id="PF13749">
    <property type="entry name" value="HATPase_c_4"/>
    <property type="match status" value="1"/>
</dbReference>
<reference evidence="2 3" key="1">
    <citation type="submission" date="2014-08" db="EMBL/GenBank/DDBJ databases">
        <title>Complete genome sequence of Corynebacterium imitans DSM 44264, isolated from a five-month-old boy with suspected pharyngeal diphtheria.</title>
        <authorList>
            <person name="Mollmann S."/>
            <person name="Albersmeier A."/>
            <person name="Ruckert C."/>
            <person name="Tauch A."/>
        </authorList>
    </citation>
    <scope>NUCLEOTIDE SEQUENCE [LARGE SCALE GENOMIC DNA]</scope>
    <source>
        <strain evidence="2 3">DSM 44264</strain>
    </source>
</reference>
<dbReference type="OrthoDB" id="9805115at2"/>
<evidence type="ECO:0000313" key="3">
    <source>
        <dbReference type="Proteomes" id="UP000028780"/>
    </source>
</evidence>
<dbReference type="Gene3D" id="6.10.10.130">
    <property type="match status" value="1"/>
</dbReference>
<dbReference type="Proteomes" id="UP000028780">
    <property type="component" value="Chromosome"/>
</dbReference>
<sequence>MVDAEFEVVREALSAIEAGENASSRESQILDFKEDPAVHPMNKNPDAGLIEFLVDEVICFSNADGGVAYIVLGVNDKKSGPSAFTGTDRACDWLVEKIYSKTQPHIQVEAFEIQWCDARLIILRVPRGMALYQRSKGQASKRVGKSCVPLGEDERRSIHLARANPDFSAMASRRGPEELDLQAVERARVLLANRKKALGDSSPVPRTGLELCSELGLLKPDGGLTFAAEILFMQPLNNRSVVRHLLREVPSGDPKVTEISAPLITASERLRALITDHTSQEIARVQLPNGQEFPIPAFPTMAVDEVVSNAFAHRDWGATAAIVVDQSPTSLTVWSPGSLPVGVRKERILTTQSIPRNPVLMGALRQLSLAEESSRGFDRMWVSMLSSGRQTPSLNTDGPFVEVTLPSGEVDQDFIKALYQLRSTFGDAIFDSVNGLLVTRHLANNQILMTSTAARLMQVSEAQAQETLGWYARQGFLEQLRDAPEWILSAQARAAFDGEASSVVSAVTTEDWIIDQLREGNALNAREVAEELGVERQSVSRLLRHLRDLGKAKIAHDSPKRGPGVRWVST</sequence>
<evidence type="ECO:0000313" key="2">
    <source>
        <dbReference type="EMBL" id="AIJ34360.1"/>
    </source>
</evidence>
<dbReference type="InterPro" id="IPR038461">
    <property type="entry name" value="Schlafen_AlbA_2_dom_sf"/>
</dbReference>
<dbReference type="InterPro" id="IPR038475">
    <property type="entry name" value="RecG_C_sf"/>
</dbReference>
<keyword evidence="3" id="KW-1185">Reference proteome</keyword>
<dbReference type="KEGG" id="cii:CIMIT_11130"/>
<accession>A0A076NRT4</accession>
<evidence type="ECO:0000259" key="1">
    <source>
        <dbReference type="Pfam" id="PF04326"/>
    </source>
</evidence>
<dbReference type="InterPro" id="IPR036390">
    <property type="entry name" value="WH_DNA-bd_sf"/>
</dbReference>
<dbReference type="STRING" id="156978.CIMIT_11130"/>
<name>A0A076NRT4_9CORY</name>
<dbReference type="AlphaFoldDB" id="A0A076NRT4"/>
<dbReference type="InterPro" id="IPR007421">
    <property type="entry name" value="Schlafen_AlbA_2_dom"/>
</dbReference>
<dbReference type="Gene3D" id="3.30.565.60">
    <property type="match status" value="1"/>
</dbReference>
<gene>
    <name evidence="2" type="ORF">CIMIT_11130</name>
</gene>
<dbReference type="EMBL" id="CP009211">
    <property type="protein sequence ID" value="AIJ34360.1"/>
    <property type="molecule type" value="Genomic_DNA"/>
</dbReference>
<protein>
    <recommendedName>
        <fullName evidence="1">Schlafen AlbA-2 domain-containing protein</fullName>
    </recommendedName>
</protein>
<organism evidence="2 3">
    <name type="scientific">Corynebacterium imitans</name>
    <dbReference type="NCBI Taxonomy" id="156978"/>
    <lineage>
        <taxon>Bacteria</taxon>
        <taxon>Bacillati</taxon>
        <taxon>Actinomycetota</taxon>
        <taxon>Actinomycetes</taxon>
        <taxon>Mycobacteriales</taxon>
        <taxon>Corynebacteriaceae</taxon>
        <taxon>Corynebacterium</taxon>
    </lineage>
</organism>
<dbReference type="Gene3D" id="3.30.950.30">
    <property type="entry name" value="Schlafen, AAA domain"/>
    <property type="match status" value="1"/>
</dbReference>
<dbReference type="HOGENOM" id="CLU_024970_7_0_11"/>
<dbReference type="Pfam" id="PF04326">
    <property type="entry name" value="SLFN_AlbA_2"/>
    <property type="match status" value="1"/>
</dbReference>
<feature type="domain" description="Schlafen AlbA-2" evidence="1">
    <location>
        <begin position="26"/>
        <end position="150"/>
    </location>
</feature>
<dbReference type="RefSeq" id="WP_038592915.1">
    <property type="nucleotide sequence ID" value="NZ_CP009211.1"/>
</dbReference>
<dbReference type="PANTHER" id="PTHR30595">
    <property type="entry name" value="GLPR-RELATED TRANSCRIPTIONAL REPRESSOR"/>
    <property type="match status" value="1"/>
</dbReference>
<proteinExistence type="predicted"/>
<dbReference type="eggNOG" id="COG2865">
    <property type="taxonomic scope" value="Bacteria"/>
</dbReference>
<dbReference type="SUPFAM" id="SSF46785">
    <property type="entry name" value="Winged helix' DNA-binding domain"/>
    <property type="match status" value="1"/>
</dbReference>